<proteinExistence type="predicted"/>
<gene>
    <name evidence="2" type="ORF">VFH_II163680</name>
</gene>
<feature type="compositionally biased region" description="Polar residues" evidence="1">
    <location>
        <begin position="57"/>
        <end position="66"/>
    </location>
</feature>
<feature type="compositionally biased region" description="Low complexity" evidence="1">
    <location>
        <begin position="96"/>
        <end position="105"/>
    </location>
</feature>
<evidence type="ECO:0000313" key="2">
    <source>
        <dbReference type="EMBL" id="CAI8599202.1"/>
    </source>
</evidence>
<name>A0AAV0ZQL0_VICFA</name>
<keyword evidence="3" id="KW-1185">Reference proteome</keyword>
<organism evidence="2 3">
    <name type="scientific">Vicia faba</name>
    <name type="common">Broad bean</name>
    <name type="synonym">Faba vulgaris</name>
    <dbReference type="NCBI Taxonomy" id="3906"/>
    <lineage>
        <taxon>Eukaryota</taxon>
        <taxon>Viridiplantae</taxon>
        <taxon>Streptophyta</taxon>
        <taxon>Embryophyta</taxon>
        <taxon>Tracheophyta</taxon>
        <taxon>Spermatophyta</taxon>
        <taxon>Magnoliopsida</taxon>
        <taxon>eudicotyledons</taxon>
        <taxon>Gunneridae</taxon>
        <taxon>Pentapetalae</taxon>
        <taxon>rosids</taxon>
        <taxon>fabids</taxon>
        <taxon>Fabales</taxon>
        <taxon>Fabaceae</taxon>
        <taxon>Papilionoideae</taxon>
        <taxon>50 kb inversion clade</taxon>
        <taxon>NPAAA clade</taxon>
        <taxon>Hologalegina</taxon>
        <taxon>IRL clade</taxon>
        <taxon>Fabeae</taxon>
        <taxon>Vicia</taxon>
    </lineage>
</organism>
<accession>A0AAV0ZQL0</accession>
<protein>
    <submittedName>
        <fullName evidence="2">Uncharacterized protein</fullName>
    </submittedName>
</protein>
<reference evidence="2 3" key="1">
    <citation type="submission" date="2023-01" db="EMBL/GenBank/DDBJ databases">
        <authorList>
            <person name="Kreplak J."/>
        </authorList>
    </citation>
    <scope>NUCLEOTIDE SEQUENCE [LARGE SCALE GENOMIC DNA]</scope>
</reference>
<dbReference type="EMBL" id="OX451737">
    <property type="protein sequence ID" value="CAI8599202.1"/>
    <property type="molecule type" value="Genomic_DNA"/>
</dbReference>
<dbReference type="AlphaFoldDB" id="A0AAV0ZQL0"/>
<feature type="compositionally biased region" description="Polar residues" evidence="1">
    <location>
        <begin position="77"/>
        <end position="91"/>
    </location>
</feature>
<sequence length="157" mass="17683">MPLPRNDMQHCVAAPRITLNLSVDTHLKFVTILTIHLHTRKPPQVSPNADETHSDTHSISTAQAASQRPLARHKQPPISSIKTPRRTSSSCRPLHRAATTNRARAPPCTCSDGPFTKPLHQNRNPSLNVVDFGMKRLVESGVIRRKRDYVFLCFTFY</sequence>
<feature type="region of interest" description="Disordered" evidence="1">
    <location>
        <begin position="41"/>
        <end position="106"/>
    </location>
</feature>
<evidence type="ECO:0000256" key="1">
    <source>
        <dbReference type="SAM" id="MobiDB-lite"/>
    </source>
</evidence>
<dbReference type="Proteomes" id="UP001157006">
    <property type="component" value="Chromosome 2"/>
</dbReference>
<evidence type="ECO:0000313" key="3">
    <source>
        <dbReference type="Proteomes" id="UP001157006"/>
    </source>
</evidence>